<protein>
    <submittedName>
        <fullName evidence="1">Uncharacterized protein</fullName>
    </submittedName>
</protein>
<comment type="caution">
    <text evidence="1">The sequence shown here is derived from an EMBL/GenBank/DDBJ whole genome shotgun (WGS) entry which is preliminary data.</text>
</comment>
<name>A0A0F8WTX1_9ZZZZ</name>
<dbReference type="AlphaFoldDB" id="A0A0F8WTX1"/>
<feature type="non-terminal residue" evidence="1">
    <location>
        <position position="1"/>
    </location>
</feature>
<dbReference type="EMBL" id="LAZR01063016">
    <property type="protein sequence ID" value="KKK60342.1"/>
    <property type="molecule type" value="Genomic_DNA"/>
</dbReference>
<proteinExistence type="predicted"/>
<accession>A0A0F8WTX1</accession>
<evidence type="ECO:0000313" key="1">
    <source>
        <dbReference type="EMBL" id="KKK60342.1"/>
    </source>
</evidence>
<gene>
    <name evidence="1" type="ORF">LCGC14_3025290</name>
</gene>
<sequence length="22" mass="2507">CFLKLRGFINLGEKPLKLFGRG</sequence>
<reference evidence="1" key="1">
    <citation type="journal article" date="2015" name="Nature">
        <title>Complex archaea that bridge the gap between prokaryotes and eukaryotes.</title>
        <authorList>
            <person name="Spang A."/>
            <person name="Saw J.H."/>
            <person name="Jorgensen S.L."/>
            <person name="Zaremba-Niedzwiedzka K."/>
            <person name="Martijn J."/>
            <person name="Lind A.E."/>
            <person name="van Eijk R."/>
            <person name="Schleper C."/>
            <person name="Guy L."/>
            <person name="Ettema T.J."/>
        </authorList>
    </citation>
    <scope>NUCLEOTIDE SEQUENCE</scope>
</reference>
<organism evidence="1">
    <name type="scientific">marine sediment metagenome</name>
    <dbReference type="NCBI Taxonomy" id="412755"/>
    <lineage>
        <taxon>unclassified sequences</taxon>
        <taxon>metagenomes</taxon>
        <taxon>ecological metagenomes</taxon>
    </lineage>
</organism>